<dbReference type="AlphaFoldDB" id="A0A1V8TBI0"/>
<keyword evidence="3 8" id="KW-0863">Zinc-finger</keyword>
<name>A0A1V8TBI0_9PEZI</name>
<evidence type="ECO:0000313" key="11">
    <source>
        <dbReference type="EMBL" id="OQO08598.1"/>
    </source>
</evidence>
<dbReference type="PROSITE" id="PS50157">
    <property type="entry name" value="ZINC_FINGER_C2H2_2"/>
    <property type="match status" value="6"/>
</dbReference>
<dbReference type="PROSITE" id="PS00028">
    <property type="entry name" value="ZINC_FINGER_C2H2_1"/>
    <property type="match status" value="6"/>
</dbReference>
<dbReference type="FunCoup" id="A0A1V8TBI0">
    <property type="interactions" value="62"/>
</dbReference>
<evidence type="ECO:0000256" key="9">
    <source>
        <dbReference type="SAM" id="MobiDB-lite"/>
    </source>
</evidence>
<evidence type="ECO:0000313" key="12">
    <source>
        <dbReference type="Proteomes" id="UP000192596"/>
    </source>
</evidence>
<dbReference type="GO" id="GO:0008270">
    <property type="term" value="F:zinc ion binding"/>
    <property type="evidence" value="ECO:0007669"/>
    <property type="project" value="UniProtKB-KW"/>
</dbReference>
<keyword evidence="2" id="KW-0479">Metal-binding</keyword>
<keyword evidence="5" id="KW-0805">Transcription regulation</keyword>
<keyword evidence="4" id="KW-0862">Zinc</keyword>
<dbReference type="STRING" id="1507870.A0A1V8TBI0"/>
<sequence>MAVLNKRAAVDDVAPQGPRKQRTVIMDDEDFEMEDKAANAKGSFDEGYRSGSSTVRSIEEDAHSVADTSATRTTSGKSQRAKVFACEWEGCGRMFDRPARVEIHMRGAHTKEKPYVCPEGGCAKRFFRKEHLAAHTKSKHEDARDHICDYIMKLGRECGRSFHTAQKLKKHVAMHEEKEDKTCADCGQMFRKQETLQRHIKSAHLDEPAYRCTHAEDHHEGNGQREECGQSFKTVNALNRHMNRDHSGPKHFCEICATNYQVDAAVDFASTDNAIIGFSTHAELQHHIKFIHPPTCNDCGQPCESNRALKAHIEIYHTPANLRATIACLEASCPRKFTKNGNMKVHYQSVHVKARLFICGQYDLSASNHVADWDGVGCGSALNSKASLEEHVRVQHLLLPRKGTSVQTGKQRGRANGATTPATTAKASLLTGQGYDEHRPIACHVAGCPKRFMREYDLATHLELGHGWNIDDVNDFMAERGAKAGGDFWIGGAEVLEDDADQVLRARLLEGLQLGVPVGNMAGGLAVDPALGG</sequence>
<gene>
    <name evidence="11" type="ORF">B0A48_06468</name>
</gene>
<dbReference type="GO" id="GO:0005634">
    <property type="term" value="C:nucleus"/>
    <property type="evidence" value="ECO:0007669"/>
    <property type="project" value="UniProtKB-SubCell"/>
</dbReference>
<dbReference type="EMBL" id="NAJO01000012">
    <property type="protein sequence ID" value="OQO08598.1"/>
    <property type="molecule type" value="Genomic_DNA"/>
</dbReference>
<feature type="domain" description="C2H2-type" evidence="10">
    <location>
        <begin position="115"/>
        <end position="145"/>
    </location>
</feature>
<protein>
    <recommendedName>
        <fullName evidence="10">C2H2-type domain-containing protein</fullName>
    </recommendedName>
</protein>
<proteinExistence type="predicted"/>
<comment type="subcellular location">
    <subcellularLocation>
        <location evidence="1">Nucleus</location>
    </subcellularLocation>
</comment>
<organism evidence="11 12">
    <name type="scientific">Cryoendolithus antarcticus</name>
    <dbReference type="NCBI Taxonomy" id="1507870"/>
    <lineage>
        <taxon>Eukaryota</taxon>
        <taxon>Fungi</taxon>
        <taxon>Dikarya</taxon>
        <taxon>Ascomycota</taxon>
        <taxon>Pezizomycotina</taxon>
        <taxon>Dothideomycetes</taxon>
        <taxon>Dothideomycetidae</taxon>
        <taxon>Cladosporiales</taxon>
        <taxon>Cladosporiaceae</taxon>
        <taxon>Cryoendolithus</taxon>
    </lineage>
</organism>
<keyword evidence="12" id="KW-1185">Reference proteome</keyword>
<dbReference type="InterPro" id="IPR013087">
    <property type="entry name" value="Znf_C2H2_type"/>
</dbReference>
<dbReference type="GO" id="GO:0006357">
    <property type="term" value="P:regulation of transcription by RNA polymerase II"/>
    <property type="evidence" value="ECO:0007669"/>
    <property type="project" value="TreeGrafter"/>
</dbReference>
<feature type="domain" description="C2H2-type" evidence="10">
    <location>
        <begin position="84"/>
        <end position="114"/>
    </location>
</feature>
<feature type="domain" description="C2H2-type" evidence="10">
    <location>
        <begin position="326"/>
        <end position="356"/>
    </location>
</feature>
<keyword evidence="6" id="KW-0804">Transcription</keyword>
<evidence type="ECO:0000256" key="8">
    <source>
        <dbReference type="PROSITE-ProRule" id="PRU00042"/>
    </source>
</evidence>
<evidence type="ECO:0000256" key="5">
    <source>
        <dbReference type="ARBA" id="ARBA00023015"/>
    </source>
</evidence>
<feature type="domain" description="C2H2-type" evidence="10">
    <location>
        <begin position="181"/>
        <end position="209"/>
    </location>
</feature>
<evidence type="ECO:0000256" key="4">
    <source>
        <dbReference type="ARBA" id="ARBA00022833"/>
    </source>
</evidence>
<evidence type="ECO:0000256" key="3">
    <source>
        <dbReference type="ARBA" id="ARBA00022771"/>
    </source>
</evidence>
<evidence type="ECO:0000256" key="6">
    <source>
        <dbReference type="ARBA" id="ARBA00023163"/>
    </source>
</evidence>
<dbReference type="Pfam" id="PF00096">
    <property type="entry name" value="zf-C2H2"/>
    <property type="match status" value="4"/>
</dbReference>
<feature type="compositionally biased region" description="Basic and acidic residues" evidence="9">
    <location>
        <begin position="34"/>
        <end position="48"/>
    </location>
</feature>
<dbReference type="PANTHER" id="PTHR46179:SF13">
    <property type="entry name" value="C2H2-TYPE DOMAIN-CONTAINING PROTEIN"/>
    <property type="match status" value="1"/>
</dbReference>
<dbReference type="SMART" id="SM00355">
    <property type="entry name" value="ZnF_C2H2"/>
    <property type="match status" value="10"/>
</dbReference>
<dbReference type="InParanoid" id="A0A1V8TBI0"/>
<evidence type="ECO:0000259" key="10">
    <source>
        <dbReference type="PROSITE" id="PS50157"/>
    </source>
</evidence>
<accession>A0A1V8TBI0</accession>
<dbReference type="PANTHER" id="PTHR46179">
    <property type="entry name" value="ZINC FINGER PROTEIN"/>
    <property type="match status" value="1"/>
</dbReference>
<keyword evidence="7" id="KW-0539">Nucleus</keyword>
<evidence type="ECO:0000256" key="2">
    <source>
        <dbReference type="ARBA" id="ARBA00022723"/>
    </source>
</evidence>
<feature type="region of interest" description="Disordered" evidence="9">
    <location>
        <begin position="1"/>
        <end position="76"/>
    </location>
</feature>
<dbReference type="InterPro" id="IPR036236">
    <property type="entry name" value="Znf_C2H2_sf"/>
</dbReference>
<dbReference type="Proteomes" id="UP000192596">
    <property type="component" value="Unassembled WGS sequence"/>
</dbReference>
<dbReference type="Gene3D" id="3.30.160.60">
    <property type="entry name" value="Classic Zinc Finger"/>
    <property type="match status" value="5"/>
</dbReference>
<evidence type="ECO:0000256" key="7">
    <source>
        <dbReference type="ARBA" id="ARBA00023242"/>
    </source>
</evidence>
<comment type="caution">
    <text evidence="11">The sequence shown here is derived from an EMBL/GenBank/DDBJ whole genome shotgun (WGS) entry which is preliminary data.</text>
</comment>
<feature type="compositionally biased region" description="Polar residues" evidence="9">
    <location>
        <begin position="66"/>
        <end position="76"/>
    </location>
</feature>
<dbReference type="InterPro" id="IPR051061">
    <property type="entry name" value="Zinc_finger_trans_reg"/>
</dbReference>
<feature type="domain" description="C2H2-type" evidence="10">
    <location>
        <begin position="210"/>
        <end position="251"/>
    </location>
</feature>
<dbReference type="SUPFAM" id="SSF57667">
    <property type="entry name" value="beta-beta-alpha zinc fingers"/>
    <property type="match status" value="2"/>
</dbReference>
<feature type="domain" description="C2H2-type" evidence="10">
    <location>
        <begin position="146"/>
        <end position="180"/>
    </location>
</feature>
<reference evidence="12" key="1">
    <citation type="submission" date="2017-03" db="EMBL/GenBank/DDBJ databases">
        <title>Genomes of endolithic fungi from Antarctica.</title>
        <authorList>
            <person name="Coleine C."/>
            <person name="Masonjones S."/>
            <person name="Stajich J.E."/>
        </authorList>
    </citation>
    <scope>NUCLEOTIDE SEQUENCE [LARGE SCALE GENOMIC DNA]</scope>
    <source>
        <strain evidence="12">CCFEE 5527</strain>
    </source>
</reference>
<dbReference type="OrthoDB" id="4748970at2759"/>
<evidence type="ECO:0000256" key="1">
    <source>
        <dbReference type="ARBA" id="ARBA00004123"/>
    </source>
</evidence>